<feature type="transmembrane region" description="Helical" evidence="1">
    <location>
        <begin position="45"/>
        <end position="65"/>
    </location>
</feature>
<evidence type="ECO:0000256" key="1">
    <source>
        <dbReference type="SAM" id="Phobius"/>
    </source>
</evidence>
<dbReference type="AlphaFoldDB" id="A0A0F9E2B3"/>
<organism evidence="2">
    <name type="scientific">marine sediment metagenome</name>
    <dbReference type="NCBI Taxonomy" id="412755"/>
    <lineage>
        <taxon>unclassified sequences</taxon>
        <taxon>metagenomes</taxon>
        <taxon>ecological metagenomes</taxon>
    </lineage>
</organism>
<protein>
    <submittedName>
        <fullName evidence="2">Uncharacterized protein</fullName>
    </submittedName>
</protein>
<gene>
    <name evidence="2" type="ORF">LCGC14_2127630</name>
</gene>
<proteinExistence type="predicted"/>
<keyword evidence="1" id="KW-0472">Membrane</keyword>
<dbReference type="EMBL" id="LAZR01026616">
    <property type="protein sequence ID" value="KKL68168.1"/>
    <property type="molecule type" value="Genomic_DNA"/>
</dbReference>
<name>A0A0F9E2B3_9ZZZZ</name>
<keyword evidence="1" id="KW-0812">Transmembrane</keyword>
<accession>A0A0F9E2B3</accession>
<reference evidence="2" key="1">
    <citation type="journal article" date="2015" name="Nature">
        <title>Complex archaea that bridge the gap between prokaryotes and eukaryotes.</title>
        <authorList>
            <person name="Spang A."/>
            <person name="Saw J.H."/>
            <person name="Jorgensen S.L."/>
            <person name="Zaremba-Niedzwiedzka K."/>
            <person name="Martijn J."/>
            <person name="Lind A.E."/>
            <person name="van Eijk R."/>
            <person name="Schleper C."/>
            <person name="Guy L."/>
            <person name="Ettema T.J."/>
        </authorList>
    </citation>
    <scope>NUCLEOTIDE SEQUENCE</scope>
</reference>
<sequence>MLKLLVLNVNIEAKEMTNGVSKKLCITALSIGMIMSMSDGATDKLPYAIVIGVICVVYKGIQGWIDWKK</sequence>
<evidence type="ECO:0000313" key="2">
    <source>
        <dbReference type="EMBL" id="KKL68168.1"/>
    </source>
</evidence>
<keyword evidence="1" id="KW-1133">Transmembrane helix</keyword>
<comment type="caution">
    <text evidence="2">The sequence shown here is derived from an EMBL/GenBank/DDBJ whole genome shotgun (WGS) entry which is preliminary data.</text>
</comment>